<dbReference type="Proteomes" id="UP000250192">
    <property type="component" value="Unassembled WGS sequence"/>
</dbReference>
<dbReference type="EC" id="3.4.21.-" evidence="8"/>
<dbReference type="CDD" id="cd00306">
    <property type="entry name" value="Peptidases_S8_S53"/>
    <property type="match status" value="1"/>
</dbReference>
<evidence type="ECO:0000256" key="3">
    <source>
        <dbReference type="ARBA" id="ARBA00022801"/>
    </source>
</evidence>
<dbReference type="Gene3D" id="3.40.50.200">
    <property type="entry name" value="Peptidase S8/S53 domain"/>
    <property type="match status" value="1"/>
</dbReference>
<organism evidence="8 9">
    <name type="scientific">Schaalia odontolytica</name>
    <dbReference type="NCBI Taxonomy" id="1660"/>
    <lineage>
        <taxon>Bacteria</taxon>
        <taxon>Bacillati</taxon>
        <taxon>Actinomycetota</taxon>
        <taxon>Actinomycetes</taxon>
        <taxon>Actinomycetales</taxon>
        <taxon>Actinomycetaceae</taxon>
        <taxon>Schaalia</taxon>
    </lineage>
</organism>
<evidence type="ECO:0000256" key="1">
    <source>
        <dbReference type="ARBA" id="ARBA00011073"/>
    </source>
</evidence>
<dbReference type="AlphaFoldDB" id="A0A2X0VQY0"/>
<evidence type="ECO:0000259" key="7">
    <source>
        <dbReference type="Pfam" id="PF00082"/>
    </source>
</evidence>
<feature type="domain" description="Peptidase S8/S53" evidence="7">
    <location>
        <begin position="76"/>
        <end position="324"/>
    </location>
</feature>
<feature type="active site" description="Charge relay system" evidence="5">
    <location>
        <position position="85"/>
    </location>
</feature>
<comment type="similarity">
    <text evidence="1 5">Belongs to the peptidase S8 family.</text>
</comment>
<keyword evidence="4 5" id="KW-0720">Serine protease</keyword>
<evidence type="ECO:0000256" key="6">
    <source>
        <dbReference type="SAM" id="MobiDB-lite"/>
    </source>
</evidence>
<dbReference type="InterPro" id="IPR000209">
    <property type="entry name" value="Peptidase_S8/S53_dom"/>
</dbReference>
<dbReference type="PANTHER" id="PTHR43806">
    <property type="entry name" value="PEPTIDASE S8"/>
    <property type="match status" value="1"/>
</dbReference>
<dbReference type="GeneID" id="93757977"/>
<proteinExistence type="inferred from homology"/>
<dbReference type="InterPro" id="IPR050131">
    <property type="entry name" value="Peptidase_S8_subtilisin-like"/>
</dbReference>
<feature type="active site" description="Charge relay system" evidence="5">
    <location>
        <position position="117"/>
    </location>
</feature>
<dbReference type="InterPro" id="IPR036852">
    <property type="entry name" value="Peptidase_S8/S53_dom_sf"/>
</dbReference>
<evidence type="ECO:0000256" key="5">
    <source>
        <dbReference type="PROSITE-ProRule" id="PRU01240"/>
    </source>
</evidence>
<keyword evidence="9" id="KW-1185">Reference proteome</keyword>
<gene>
    <name evidence="8" type="ORF">NCTC9935_01852</name>
</gene>
<name>A0A2X0VQY0_9ACTO</name>
<evidence type="ECO:0000313" key="9">
    <source>
        <dbReference type="Proteomes" id="UP000250192"/>
    </source>
</evidence>
<reference evidence="8 9" key="1">
    <citation type="submission" date="2018-06" db="EMBL/GenBank/DDBJ databases">
        <authorList>
            <consortium name="Pathogen Informatics"/>
            <person name="Doyle S."/>
        </authorList>
    </citation>
    <scope>NUCLEOTIDE SEQUENCE [LARGE SCALE GENOMIC DNA]</scope>
    <source>
        <strain evidence="8 9">NCTC9935</strain>
    </source>
</reference>
<evidence type="ECO:0000256" key="2">
    <source>
        <dbReference type="ARBA" id="ARBA00022670"/>
    </source>
</evidence>
<dbReference type="Pfam" id="PF00082">
    <property type="entry name" value="Peptidase_S8"/>
    <property type="match status" value="1"/>
</dbReference>
<feature type="active site" description="Charge relay system" evidence="5">
    <location>
        <position position="277"/>
    </location>
</feature>
<evidence type="ECO:0000313" key="8">
    <source>
        <dbReference type="EMBL" id="SPT56322.1"/>
    </source>
</evidence>
<dbReference type="SUPFAM" id="SSF52743">
    <property type="entry name" value="Subtilisin-like"/>
    <property type="match status" value="1"/>
</dbReference>
<dbReference type="InterPro" id="IPR015500">
    <property type="entry name" value="Peptidase_S8_subtilisin-rel"/>
</dbReference>
<dbReference type="EMBL" id="UAPR01000009">
    <property type="protein sequence ID" value="SPT56322.1"/>
    <property type="molecule type" value="Genomic_DNA"/>
</dbReference>
<sequence>MHVSRDSRLSSRLPRVCVGWAGRAARALTTLASASVLAVGALALAPAPARAEDVITTQEYFSYYHLDSARAKGYTGKGVTIALIDGPVGTSAPELKGANITDKSRCTIEASAKNKGHGLDMASILVSPYFGVAPDATLYSYQLSTANSISAGTCEKDGEKLDTFARLINQAIDDGAQIISISQGSGDDSEELKWAVARAMSEGVIIVNSAGNTAADANSDQLSHWSGVVGVSAITADGKFAEYSSWGNGVTTAAFGGPFTTRDDSDPTKFAVSNGSSNSAAIVSGLLALARQKWPDATANQILQLLTHTGLNPDHRWDMYTGYGAIDGGALVNTDPSQYPDENPLAQKEGGSSPTAQEVQDYADGLVEPNPDTLGMSYVYRGIDEEAALMDDIGPVHLGTSPRYHRK</sequence>
<dbReference type="PANTHER" id="PTHR43806:SF11">
    <property type="entry name" value="CEREVISIN-RELATED"/>
    <property type="match status" value="1"/>
</dbReference>
<feature type="region of interest" description="Disordered" evidence="6">
    <location>
        <begin position="331"/>
        <end position="357"/>
    </location>
</feature>
<accession>A0A2X0VQY0</accession>
<evidence type="ECO:0000256" key="4">
    <source>
        <dbReference type="ARBA" id="ARBA00022825"/>
    </source>
</evidence>
<dbReference type="PROSITE" id="PS51892">
    <property type="entry name" value="SUBTILASE"/>
    <property type="match status" value="1"/>
</dbReference>
<keyword evidence="2 5" id="KW-0645">Protease</keyword>
<dbReference type="RefSeq" id="WP_245907767.1">
    <property type="nucleotide sequence ID" value="NZ_CBDERX010000051.1"/>
</dbReference>
<dbReference type="GO" id="GO:0004252">
    <property type="term" value="F:serine-type endopeptidase activity"/>
    <property type="evidence" value="ECO:0007669"/>
    <property type="project" value="UniProtKB-UniRule"/>
</dbReference>
<dbReference type="GO" id="GO:0006508">
    <property type="term" value="P:proteolysis"/>
    <property type="evidence" value="ECO:0007669"/>
    <property type="project" value="UniProtKB-KW"/>
</dbReference>
<keyword evidence="3 5" id="KW-0378">Hydrolase</keyword>
<protein>
    <submittedName>
        <fullName evidence="8">Thermostable alkaline protease</fullName>
        <ecNumber evidence="8">3.4.21.-</ecNumber>
    </submittedName>
</protein>
<dbReference type="PRINTS" id="PR00723">
    <property type="entry name" value="SUBTILISIN"/>
</dbReference>